<protein>
    <submittedName>
        <fullName evidence="1">AAEL000232-PA</fullName>
    </submittedName>
</protein>
<dbReference type="HOGENOM" id="CLU_3362246_0_0_1"/>
<evidence type="ECO:0000313" key="2">
    <source>
        <dbReference type="Proteomes" id="UP000682892"/>
    </source>
</evidence>
<sequence length="36" mass="4278">VQYSCIVALALKKVCWRRLAEHWVQHLLGYSHTLRV</sequence>
<accession>Q17PT1</accession>
<evidence type="ECO:0000313" key="1">
    <source>
        <dbReference type="EMBL" id="EAT48759.1"/>
    </source>
</evidence>
<dbReference type="AlphaFoldDB" id="Q17PT1"/>
<reference evidence="1" key="3">
    <citation type="submission" date="2012-09" db="EMBL/GenBank/DDBJ databases">
        <authorList>
            <consortium name="VectorBase"/>
        </authorList>
    </citation>
    <scope>NUCLEOTIDE SEQUENCE</scope>
    <source>
        <strain evidence="1">Liverpool</strain>
    </source>
</reference>
<dbReference type="Proteomes" id="UP000682892">
    <property type="component" value="Chromosome 1"/>
</dbReference>
<gene>
    <name evidence="1" type="ORF">AaeL_AAEL000232</name>
</gene>
<reference evidence="1" key="1">
    <citation type="submission" date="2005-10" db="EMBL/GenBank/DDBJ databases">
        <authorList>
            <person name="Loftus B.J."/>
            <person name="Nene V.M."/>
            <person name="Hannick L.I."/>
            <person name="Bidwell S."/>
            <person name="Haas B."/>
            <person name="Amedeo P."/>
            <person name="Orvis J."/>
            <person name="Wortman J.R."/>
            <person name="White O.R."/>
            <person name="Salzberg S."/>
            <person name="Shumway M."/>
            <person name="Koo H."/>
            <person name="Zhao Y."/>
            <person name="Holmes M."/>
            <person name="Miller J."/>
            <person name="Schatz M."/>
            <person name="Pop M."/>
            <person name="Pai G."/>
            <person name="Utterback T."/>
            <person name="Rogers Y.-H."/>
            <person name="Kravitz S."/>
            <person name="Fraser C.M."/>
        </authorList>
    </citation>
    <scope>NUCLEOTIDE SEQUENCE</scope>
    <source>
        <strain evidence="1">Liverpool</strain>
    </source>
</reference>
<feature type="non-terminal residue" evidence="1">
    <location>
        <position position="1"/>
    </location>
</feature>
<reference evidence="1" key="2">
    <citation type="journal article" date="2007" name="Science">
        <title>Genome sequence of Aedes aegypti, a major arbovirus vector.</title>
        <authorList>
            <person name="Nene V."/>
            <person name="Wortman J.R."/>
            <person name="Lawson D."/>
            <person name="Haas B."/>
            <person name="Kodira C."/>
            <person name="Tu Z.J."/>
            <person name="Loftus B."/>
            <person name="Xi Z."/>
            <person name="Megy K."/>
            <person name="Grabherr M."/>
            <person name="Ren Q."/>
            <person name="Zdobnov E.M."/>
            <person name="Lobo N.F."/>
            <person name="Campbell K.S."/>
            <person name="Brown S.E."/>
            <person name="Bonaldo M.F."/>
            <person name="Zhu J."/>
            <person name="Sinkins S.P."/>
            <person name="Hogenkamp D.G."/>
            <person name="Amedeo P."/>
            <person name="Arensburger P."/>
            <person name="Atkinson P.W."/>
            <person name="Bidwell S."/>
            <person name="Biedler J."/>
            <person name="Birney E."/>
            <person name="Bruggner R.V."/>
            <person name="Costas J."/>
            <person name="Coy M.R."/>
            <person name="Crabtree J."/>
            <person name="Crawford M."/>
            <person name="Debruyn B."/>
            <person name="Decaprio D."/>
            <person name="Eiglmeier K."/>
            <person name="Eisenstadt E."/>
            <person name="El-Dorry H."/>
            <person name="Gelbart W.M."/>
            <person name="Gomes S.L."/>
            <person name="Hammond M."/>
            <person name="Hannick L.I."/>
            <person name="Hogan J.R."/>
            <person name="Holmes M.H."/>
            <person name="Jaffe D."/>
            <person name="Johnston J.S."/>
            <person name="Kennedy R.C."/>
            <person name="Koo H."/>
            <person name="Kravitz S."/>
            <person name="Kriventseva E.V."/>
            <person name="Kulp D."/>
            <person name="Labutti K."/>
            <person name="Lee E."/>
            <person name="Li S."/>
            <person name="Lovin D.D."/>
            <person name="Mao C."/>
            <person name="Mauceli E."/>
            <person name="Menck C.F."/>
            <person name="Miller J.R."/>
            <person name="Montgomery P."/>
            <person name="Mori A."/>
            <person name="Nascimento A.L."/>
            <person name="Naveira H.F."/>
            <person name="Nusbaum C."/>
            <person name="O'leary S."/>
            <person name="Orvis J."/>
            <person name="Pertea M."/>
            <person name="Quesneville H."/>
            <person name="Reidenbach K.R."/>
            <person name="Rogers Y.H."/>
            <person name="Roth C.W."/>
            <person name="Schneider J.R."/>
            <person name="Schatz M."/>
            <person name="Shumway M."/>
            <person name="Stanke M."/>
            <person name="Stinson E.O."/>
            <person name="Tubio J.M."/>
            <person name="Vanzee J.P."/>
            <person name="Verjovski-Almeida S."/>
            <person name="Werner D."/>
            <person name="White O."/>
            <person name="Wyder S."/>
            <person name="Zeng Q."/>
            <person name="Zhao Q."/>
            <person name="Zhao Y."/>
            <person name="Hill C.A."/>
            <person name="Raikhel A.S."/>
            <person name="Soares M.B."/>
            <person name="Knudson D.L."/>
            <person name="Lee N.H."/>
            <person name="Galagan J."/>
            <person name="Salzberg S.L."/>
            <person name="Paulsen I.T."/>
            <person name="Dimopoulos G."/>
            <person name="Collins F.H."/>
            <person name="Birren B."/>
            <person name="Fraser-Liggett C.M."/>
            <person name="Severson D.W."/>
        </authorList>
    </citation>
    <scope>NUCLEOTIDE SEQUENCE [LARGE SCALE GENOMIC DNA]</scope>
    <source>
        <strain evidence="1">Liverpool</strain>
    </source>
</reference>
<proteinExistence type="predicted"/>
<name>Q17PT1_AEDAE</name>
<organism evidence="1 2">
    <name type="scientific">Aedes aegypti</name>
    <name type="common">Yellowfever mosquito</name>
    <name type="synonym">Culex aegypti</name>
    <dbReference type="NCBI Taxonomy" id="7159"/>
    <lineage>
        <taxon>Eukaryota</taxon>
        <taxon>Metazoa</taxon>
        <taxon>Ecdysozoa</taxon>
        <taxon>Arthropoda</taxon>
        <taxon>Hexapoda</taxon>
        <taxon>Insecta</taxon>
        <taxon>Pterygota</taxon>
        <taxon>Neoptera</taxon>
        <taxon>Endopterygota</taxon>
        <taxon>Diptera</taxon>
        <taxon>Nematocera</taxon>
        <taxon>Culicoidea</taxon>
        <taxon>Culicidae</taxon>
        <taxon>Culicinae</taxon>
        <taxon>Aedini</taxon>
        <taxon>Aedes</taxon>
        <taxon>Stegomyia</taxon>
    </lineage>
</organism>
<dbReference type="PaxDb" id="7159-AAEL000232-PA"/>
<dbReference type="EMBL" id="CH477189">
    <property type="protein sequence ID" value="EAT48759.1"/>
    <property type="molecule type" value="Genomic_DNA"/>
</dbReference>